<keyword evidence="1" id="KW-1133">Transmembrane helix</keyword>
<feature type="transmembrane region" description="Helical" evidence="1">
    <location>
        <begin position="20"/>
        <end position="43"/>
    </location>
</feature>
<feature type="transmembrane region" description="Helical" evidence="1">
    <location>
        <begin position="237"/>
        <end position="261"/>
    </location>
</feature>
<evidence type="ECO:0000313" key="2">
    <source>
        <dbReference type="EMBL" id="TWJ17040.1"/>
    </source>
</evidence>
<keyword evidence="1" id="KW-0472">Membrane</keyword>
<keyword evidence="3" id="KW-1185">Reference proteome</keyword>
<name>A0A562VGP4_9BACT</name>
<feature type="transmembrane region" description="Helical" evidence="1">
    <location>
        <begin position="64"/>
        <end position="82"/>
    </location>
</feature>
<organism evidence="2 3">
    <name type="scientific">Geobacter argillaceus</name>
    <dbReference type="NCBI Taxonomy" id="345631"/>
    <lineage>
        <taxon>Bacteria</taxon>
        <taxon>Pseudomonadati</taxon>
        <taxon>Thermodesulfobacteriota</taxon>
        <taxon>Desulfuromonadia</taxon>
        <taxon>Geobacterales</taxon>
        <taxon>Geobacteraceae</taxon>
        <taxon>Geobacter</taxon>
    </lineage>
</organism>
<evidence type="ECO:0000313" key="3">
    <source>
        <dbReference type="Proteomes" id="UP000319449"/>
    </source>
</evidence>
<dbReference type="OrthoDB" id="4709308at2"/>
<accession>A0A562VGP4</accession>
<gene>
    <name evidence="2" type="ORF">JN12_03152</name>
</gene>
<reference evidence="2 3" key="1">
    <citation type="submission" date="2019-07" db="EMBL/GenBank/DDBJ databases">
        <title>Genomic Encyclopedia of Archaeal and Bacterial Type Strains, Phase II (KMG-II): from individual species to whole genera.</title>
        <authorList>
            <person name="Goeker M."/>
        </authorList>
    </citation>
    <scope>NUCLEOTIDE SEQUENCE [LARGE SCALE GENOMIC DNA]</scope>
    <source>
        <strain evidence="2 3">ATCC BAA-1139</strain>
    </source>
</reference>
<feature type="transmembrane region" description="Helical" evidence="1">
    <location>
        <begin position="177"/>
        <end position="196"/>
    </location>
</feature>
<feature type="transmembrane region" description="Helical" evidence="1">
    <location>
        <begin position="293"/>
        <end position="311"/>
    </location>
</feature>
<feature type="transmembrane region" description="Helical" evidence="1">
    <location>
        <begin position="128"/>
        <end position="149"/>
    </location>
</feature>
<feature type="transmembrane region" description="Helical" evidence="1">
    <location>
        <begin position="88"/>
        <end position="107"/>
    </location>
</feature>
<dbReference type="EMBL" id="VLLN01000023">
    <property type="protein sequence ID" value="TWJ17040.1"/>
    <property type="molecule type" value="Genomic_DNA"/>
</dbReference>
<proteinExistence type="predicted"/>
<dbReference type="RefSeq" id="WP_145024484.1">
    <property type="nucleotide sequence ID" value="NZ_VLLN01000023.1"/>
</dbReference>
<sequence>MHAPVFQRIASNRVAWLGEVATAFYIVMIALIAQSTGLSYMLFPELGALSHDVLKRPHGTWAKAPLMIVITPFMTGAVGTLVTKYLAYGLVSVLLTVGSAILIIRLLRSPIAPAISAGLLPLTLGDPSWWYPPCLLVGLVLLATISRVWHRLVPSPLVPVSISDLADDIVEEAPRDYSWLPFFFVFLTIEILLVGLTGRRFLLFPPLVVIGFEMFAHAAICPWAGRPLILPVACTLSATAGVILVGLFGAGPLAAVCSIVFGIAVLRVFNLHVPPALAVGLLPLIIPQPNYEFPVVVAAGTLLLTMLFLAWQRLTLCKATEAITPYPDTQV</sequence>
<feature type="transmembrane region" description="Helical" evidence="1">
    <location>
        <begin position="203"/>
        <end position="225"/>
    </location>
</feature>
<dbReference type="AlphaFoldDB" id="A0A562VGP4"/>
<protein>
    <submittedName>
        <fullName evidence="2">HPP family</fullName>
    </submittedName>
</protein>
<evidence type="ECO:0000256" key="1">
    <source>
        <dbReference type="SAM" id="Phobius"/>
    </source>
</evidence>
<dbReference type="Proteomes" id="UP000319449">
    <property type="component" value="Unassembled WGS sequence"/>
</dbReference>
<comment type="caution">
    <text evidence="2">The sequence shown here is derived from an EMBL/GenBank/DDBJ whole genome shotgun (WGS) entry which is preliminary data.</text>
</comment>
<keyword evidence="1" id="KW-0812">Transmembrane</keyword>